<gene>
    <name evidence="1" type="ORF">RWE15_20565</name>
</gene>
<dbReference type="Proteomes" id="UP001281447">
    <property type="component" value="Unassembled WGS sequence"/>
</dbReference>
<sequence>MNDGNLVSGRINHFSDDIRIYPSITAQLDPAKKGIVHIGVGAYFEAFKKKKE</sequence>
<name>A0ABU5CAD8_9BACI</name>
<dbReference type="EMBL" id="JAWDIP010000004">
    <property type="protein sequence ID" value="MDY0396302.1"/>
    <property type="molecule type" value="Genomic_DNA"/>
</dbReference>
<keyword evidence="2" id="KW-1185">Reference proteome</keyword>
<evidence type="ECO:0000313" key="1">
    <source>
        <dbReference type="EMBL" id="MDY0396302.1"/>
    </source>
</evidence>
<proteinExistence type="predicted"/>
<organism evidence="1 2">
    <name type="scientific">Tigheibacillus halophilus</name>
    <dbReference type="NCBI Taxonomy" id="361280"/>
    <lineage>
        <taxon>Bacteria</taxon>
        <taxon>Bacillati</taxon>
        <taxon>Bacillota</taxon>
        <taxon>Bacilli</taxon>
        <taxon>Bacillales</taxon>
        <taxon>Bacillaceae</taxon>
        <taxon>Tigheibacillus</taxon>
    </lineage>
</organism>
<evidence type="ECO:0000313" key="2">
    <source>
        <dbReference type="Proteomes" id="UP001281447"/>
    </source>
</evidence>
<comment type="caution">
    <text evidence="1">The sequence shown here is derived from an EMBL/GenBank/DDBJ whole genome shotgun (WGS) entry which is preliminary data.</text>
</comment>
<accession>A0ABU5CAD8</accession>
<reference evidence="1 2" key="1">
    <citation type="submission" date="2023-10" db="EMBL/GenBank/DDBJ databases">
        <title>Virgibacillus halophilus 5B73C genome.</title>
        <authorList>
            <person name="Miliotis G."/>
            <person name="Sengupta P."/>
            <person name="Hameed A."/>
            <person name="Chuvochina M."/>
            <person name="Mcdonagh F."/>
            <person name="Simpson A.C."/>
            <person name="Singh N.K."/>
            <person name="Rekha P.D."/>
            <person name="Raman K."/>
            <person name="Hugenholtz P."/>
            <person name="Venkateswaran K."/>
        </authorList>
    </citation>
    <scope>NUCLEOTIDE SEQUENCE [LARGE SCALE GENOMIC DNA]</scope>
    <source>
        <strain evidence="1 2">5B73C</strain>
    </source>
</reference>
<protein>
    <submittedName>
        <fullName evidence="1">Uncharacterized protein</fullName>
    </submittedName>
</protein>